<dbReference type="InterPro" id="IPR017972">
    <property type="entry name" value="Cyt_P450_CS"/>
</dbReference>
<feature type="binding site" description="axial binding residue" evidence="5">
    <location>
        <position position="491"/>
    </location>
    <ligand>
        <name>heme</name>
        <dbReference type="ChEBI" id="CHEBI:30413"/>
    </ligand>
    <ligandPart>
        <name>Fe</name>
        <dbReference type="ChEBI" id="CHEBI:18248"/>
    </ligandPart>
</feature>
<dbReference type="OrthoDB" id="1470350at2759"/>
<dbReference type="InterPro" id="IPR036396">
    <property type="entry name" value="Cyt_P450_sf"/>
</dbReference>
<name>A0A9P4J7P3_9PEZI</name>
<keyword evidence="7" id="KW-1133">Transmembrane helix</keyword>
<protein>
    <submittedName>
        <fullName evidence="8">Cytochrome P450 monooxygenase</fullName>
    </submittedName>
</protein>
<keyword evidence="4 5" id="KW-0408">Iron</keyword>
<gene>
    <name evidence="8" type="ORF">K461DRAFT_266975</name>
</gene>
<evidence type="ECO:0000313" key="8">
    <source>
        <dbReference type="EMBL" id="KAF2153874.1"/>
    </source>
</evidence>
<dbReference type="Gene3D" id="1.10.630.10">
    <property type="entry name" value="Cytochrome P450"/>
    <property type="match status" value="1"/>
</dbReference>
<dbReference type="Proteomes" id="UP000799439">
    <property type="component" value="Unassembled WGS sequence"/>
</dbReference>
<dbReference type="EMBL" id="ML996084">
    <property type="protein sequence ID" value="KAF2153874.1"/>
    <property type="molecule type" value="Genomic_DNA"/>
</dbReference>
<feature type="transmembrane region" description="Helical" evidence="7">
    <location>
        <begin position="15"/>
        <end position="37"/>
    </location>
</feature>
<evidence type="ECO:0000256" key="6">
    <source>
        <dbReference type="RuleBase" id="RU000461"/>
    </source>
</evidence>
<dbReference type="InterPro" id="IPR050121">
    <property type="entry name" value="Cytochrome_P450_monoxygenase"/>
</dbReference>
<evidence type="ECO:0000256" key="1">
    <source>
        <dbReference type="ARBA" id="ARBA00001971"/>
    </source>
</evidence>
<dbReference type="PRINTS" id="PR00385">
    <property type="entry name" value="P450"/>
</dbReference>
<keyword evidence="9" id="KW-1185">Reference proteome</keyword>
<evidence type="ECO:0000256" key="3">
    <source>
        <dbReference type="ARBA" id="ARBA00022723"/>
    </source>
</evidence>
<comment type="cofactor">
    <cofactor evidence="1 5">
        <name>heme</name>
        <dbReference type="ChEBI" id="CHEBI:30413"/>
    </cofactor>
</comment>
<dbReference type="PANTHER" id="PTHR24305:SF166">
    <property type="entry name" value="CYTOCHROME P450 12A4, MITOCHONDRIAL-RELATED"/>
    <property type="match status" value="1"/>
</dbReference>
<keyword evidence="7" id="KW-0812">Transmembrane</keyword>
<dbReference type="GO" id="GO:0005506">
    <property type="term" value="F:iron ion binding"/>
    <property type="evidence" value="ECO:0007669"/>
    <property type="project" value="InterPro"/>
</dbReference>
<accession>A0A9P4J7P3</accession>
<dbReference type="PROSITE" id="PS00086">
    <property type="entry name" value="CYTOCHROME_P450"/>
    <property type="match status" value="1"/>
</dbReference>
<dbReference type="SUPFAM" id="SSF48264">
    <property type="entry name" value="Cytochrome P450"/>
    <property type="match status" value="1"/>
</dbReference>
<evidence type="ECO:0000256" key="2">
    <source>
        <dbReference type="ARBA" id="ARBA00010617"/>
    </source>
</evidence>
<dbReference type="AlphaFoldDB" id="A0A9P4J7P3"/>
<dbReference type="PRINTS" id="PR00465">
    <property type="entry name" value="EP450IV"/>
</dbReference>
<comment type="caution">
    <text evidence="8">The sequence shown here is derived from an EMBL/GenBank/DDBJ whole genome shotgun (WGS) entry which is preliminary data.</text>
</comment>
<dbReference type="GO" id="GO:0004497">
    <property type="term" value="F:monooxygenase activity"/>
    <property type="evidence" value="ECO:0007669"/>
    <property type="project" value="UniProtKB-KW"/>
</dbReference>
<keyword evidence="5 6" id="KW-0349">Heme</keyword>
<keyword evidence="7" id="KW-0472">Membrane</keyword>
<dbReference type="GO" id="GO:0016705">
    <property type="term" value="F:oxidoreductase activity, acting on paired donors, with incorporation or reduction of molecular oxygen"/>
    <property type="evidence" value="ECO:0007669"/>
    <property type="project" value="InterPro"/>
</dbReference>
<keyword evidence="6 8" id="KW-0503">Monooxygenase</keyword>
<dbReference type="InterPro" id="IPR002403">
    <property type="entry name" value="Cyt_P450_E_grp-IV"/>
</dbReference>
<dbReference type="GO" id="GO:0020037">
    <property type="term" value="F:heme binding"/>
    <property type="evidence" value="ECO:0007669"/>
    <property type="project" value="InterPro"/>
</dbReference>
<dbReference type="InterPro" id="IPR001128">
    <property type="entry name" value="Cyt_P450"/>
</dbReference>
<dbReference type="PANTHER" id="PTHR24305">
    <property type="entry name" value="CYTOCHROME P450"/>
    <property type="match status" value="1"/>
</dbReference>
<evidence type="ECO:0000256" key="5">
    <source>
        <dbReference type="PIRSR" id="PIRSR602403-1"/>
    </source>
</evidence>
<organism evidence="8 9">
    <name type="scientific">Myriangium duriaei CBS 260.36</name>
    <dbReference type="NCBI Taxonomy" id="1168546"/>
    <lineage>
        <taxon>Eukaryota</taxon>
        <taxon>Fungi</taxon>
        <taxon>Dikarya</taxon>
        <taxon>Ascomycota</taxon>
        <taxon>Pezizomycotina</taxon>
        <taxon>Dothideomycetes</taxon>
        <taxon>Dothideomycetidae</taxon>
        <taxon>Myriangiales</taxon>
        <taxon>Myriangiaceae</taxon>
        <taxon>Myriangium</taxon>
    </lineage>
</organism>
<sequence length="550" mass="60708">MLSDPGQNKHSGSSMPSLIVIACVGVVCILGLYRYIIYPVFLSPLAKVPSAHWSSSVTPLWILIQRRRGRENPMVHAAHERLGSLVRLGPNEIAVNCVDGGIRTIYGGGYEKGSWYSVFTNYGVENTFSSLQRGPHSARKRMLSNVYAKSTLQASASMAGIAESLMCHRLTPRLAASSGKAVEAYEVFAGAAMDFVTAYIFGLAQASNFMQDPDHCKQWVINYKARQEFIFWPQELPGLVTFAKRLGIKHWLVPKWVDKANEDIEAWVMSLCDAAEKVHVNSADGKTKNVAVVYNQLRSMLKKANGDKDPHAPLTAKERLDIASELLDHAAAGFDTTSITLTYLAWELSKPENKDLQSALRKELNGCSPMYRPASGDTEVLETPDFKHLDNLPILHAVVMESLRLHAAIPGAQPRVTPEKAELGDAESMVKGLRAGTRVNSYAYSLHLNEQVFPEASKWRPQRWLDERGEVDPSGEKSRWFWAFGSGGRMCIGSNLAMADMKCIVAAIWANFATTILDDTGMTHNGGYTSEPLGSPEGNYLLLNFLPTQM</sequence>
<keyword evidence="3 5" id="KW-0479">Metal-binding</keyword>
<proteinExistence type="inferred from homology"/>
<evidence type="ECO:0000313" key="9">
    <source>
        <dbReference type="Proteomes" id="UP000799439"/>
    </source>
</evidence>
<comment type="similarity">
    <text evidence="2 6">Belongs to the cytochrome P450 family.</text>
</comment>
<dbReference type="CDD" id="cd11059">
    <property type="entry name" value="CYP_fungal"/>
    <property type="match status" value="1"/>
</dbReference>
<evidence type="ECO:0000256" key="4">
    <source>
        <dbReference type="ARBA" id="ARBA00023004"/>
    </source>
</evidence>
<reference evidence="8" key="1">
    <citation type="journal article" date="2020" name="Stud. Mycol.">
        <title>101 Dothideomycetes genomes: a test case for predicting lifestyles and emergence of pathogens.</title>
        <authorList>
            <person name="Haridas S."/>
            <person name="Albert R."/>
            <person name="Binder M."/>
            <person name="Bloem J."/>
            <person name="Labutti K."/>
            <person name="Salamov A."/>
            <person name="Andreopoulos B."/>
            <person name="Baker S."/>
            <person name="Barry K."/>
            <person name="Bills G."/>
            <person name="Bluhm B."/>
            <person name="Cannon C."/>
            <person name="Castanera R."/>
            <person name="Culley D."/>
            <person name="Daum C."/>
            <person name="Ezra D."/>
            <person name="Gonzalez J."/>
            <person name="Henrissat B."/>
            <person name="Kuo A."/>
            <person name="Liang C."/>
            <person name="Lipzen A."/>
            <person name="Lutzoni F."/>
            <person name="Magnuson J."/>
            <person name="Mondo S."/>
            <person name="Nolan M."/>
            <person name="Ohm R."/>
            <person name="Pangilinan J."/>
            <person name="Park H.-J."/>
            <person name="Ramirez L."/>
            <person name="Alfaro M."/>
            <person name="Sun H."/>
            <person name="Tritt A."/>
            <person name="Yoshinaga Y."/>
            <person name="Zwiers L.-H."/>
            <person name="Turgeon B."/>
            <person name="Goodwin S."/>
            <person name="Spatafora J."/>
            <person name="Crous P."/>
            <person name="Grigoriev I."/>
        </authorList>
    </citation>
    <scope>NUCLEOTIDE SEQUENCE</scope>
    <source>
        <strain evidence="8">CBS 260.36</strain>
    </source>
</reference>
<keyword evidence="6" id="KW-0560">Oxidoreductase</keyword>
<evidence type="ECO:0000256" key="7">
    <source>
        <dbReference type="SAM" id="Phobius"/>
    </source>
</evidence>
<dbReference type="Pfam" id="PF00067">
    <property type="entry name" value="p450"/>
    <property type="match status" value="1"/>
</dbReference>